<dbReference type="Gene3D" id="3.40.50.10140">
    <property type="entry name" value="Toll/interleukin-1 receptor homology (TIR) domain"/>
    <property type="match status" value="1"/>
</dbReference>
<evidence type="ECO:0000256" key="5">
    <source>
        <dbReference type="ARBA" id="ARBA00023027"/>
    </source>
</evidence>
<dbReference type="InterPro" id="IPR013151">
    <property type="entry name" value="Immunoglobulin_dom"/>
</dbReference>
<evidence type="ECO:0000256" key="4">
    <source>
        <dbReference type="ARBA" id="ARBA00022801"/>
    </source>
</evidence>
<feature type="domain" description="Ig-like" evidence="12">
    <location>
        <begin position="437"/>
        <end position="506"/>
    </location>
</feature>
<dbReference type="SUPFAM" id="SSF52200">
    <property type="entry name" value="Toll/Interleukin receptor TIR domain"/>
    <property type="match status" value="1"/>
</dbReference>
<accession>A0A6P7LXZ5</accession>
<dbReference type="InterPro" id="IPR013783">
    <property type="entry name" value="Ig-like_fold"/>
</dbReference>
<feature type="domain" description="Ig-like" evidence="12">
    <location>
        <begin position="513"/>
        <end position="612"/>
    </location>
</feature>
<dbReference type="PRINTS" id="PR01536">
    <property type="entry name" value="INTRLKN1R12F"/>
</dbReference>
<evidence type="ECO:0000256" key="8">
    <source>
        <dbReference type="ARBA" id="ARBA00023319"/>
    </source>
</evidence>
<feature type="domain" description="Ig-like" evidence="12">
    <location>
        <begin position="218"/>
        <end position="316"/>
    </location>
</feature>
<evidence type="ECO:0000313" key="14">
    <source>
        <dbReference type="RefSeq" id="XP_028999681.1"/>
    </source>
</evidence>
<dbReference type="InterPro" id="IPR007110">
    <property type="entry name" value="Ig-like_dom"/>
</dbReference>
<keyword evidence="9" id="KW-1133">Transmembrane helix</keyword>
<evidence type="ECO:0000256" key="6">
    <source>
        <dbReference type="ARBA" id="ARBA00023157"/>
    </source>
</evidence>
<dbReference type="PANTHER" id="PTHR11890:SF6">
    <property type="entry name" value="INTERLEUKIN-18 RECEPTOR 1"/>
    <property type="match status" value="1"/>
</dbReference>
<keyword evidence="3" id="KW-0677">Repeat</keyword>
<dbReference type="SMART" id="SM00409">
    <property type="entry name" value="IG"/>
    <property type="match status" value="6"/>
</dbReference>
<dbReference type="KEGG" id="bspl:114851937"/>
<keyword evidence="8" id="KW-0393">Immunoglobulin domain</keyword>
<evidence type="ECO:0000256" key="9">
    <source>
        <dbReference type="SAM" id="Phobius"/>
    </source>
</evidence>
<dbReference type="OrthoDB" id="9940746at2759"/>
<keyword evidence="5" id="KW-0520">NAD</keyword>
<dbReference type="SUPFAM" id="SSF48726">
    <property type="entry name" value="Immunoglobulin"/>
    <property type="match status" value="5"/>
</dbReference>
<dbReference type="GO" id="GO:0004908">
    <property type="term" value="F:interleukin-1 receptor activity"/>
    <property type="evidence" value="ECO:0007669"/>
    <property type="project" value="InterPro"/>
</dbReference>
<evidence type="ECO:0000313" key="13">
    <source>
        <dbReference type="Proteomes" id="UP000515150"/>
    </source>
</evidence>
<keyword evidence="13" id="KW-1185">Reference proteome</keyword>
<dbReference type="Pfam" id="PF00047">
    <property type="entry name" value="ig"/>
    <property type="match status" value="1"/>
</dbReference>
<dbReference type="Gene3D" id="2.60.40.10">
    <property type="entry name" value="Immunoglobulins"/>
    <property type="match status" value="6"/>
</dbReference>
<feature type="chain" id="PRO_5027620282" evidence="10">
    <location>
        <begin position="24"/>
        <end position="830"/>
    </location>
</feature>
<organism evidence="13 14">
    <name type="scientific">Betta splendens</name>
    <name type="common">Siamese fighting fish</name>
    <dbReference type="NCBI Taxonomy" id="158456"/>
    <lineage>
        <taxon>Eukaryota</taxon>
        <taxon>Metazoa</taxon>
        <taxon>Chordata</taxon>
        <taxon>Craniata</taxon>
        <taxon>Vertebrata</taxon>
        <taxon>Euteleostomi</taxon>
        <taxon>Actinopterygii</taxon>
        <taxon>Neopterygii</taxon>
        <taxon>Teleostei</taxon>
        <taxon>Neoteleostei</taxon>
        <taxon>Acanthomorphata</taxon>
        <taxon>Anabantaria</taxon>
        <taxon>Anabantiformes</taxon>
        <taxon>Anabantoidei</taxon>
        <taxon>Osphronemidae</taxon>
        <taxon>Betta</taxon>
    </lineage>
</organism>
<dbReference type="PROSITE" id="PS50835">
    <property type="entry name" value="IG_LIKE"/>
    <property type="match status" value="4"/>
</dbReference>
<dbReference type="GeneID" id="114851937"/>
<dbReference type="InterPro" id="IPR036179">
    <property type="entry name" value="Ig-like_dom_sf"/>
</dbReference>
<gene>
    <name evidence="14" type="primary">LOC114851937</name>
</gene>
<dbReference type="InterPro" id="IPR000157">
    <property type="entry name" value="TIR_dom"/>
</dbReference>
<evidence type="ECO:0000256" key="2">
    <source>
        <dbReference type="ARBA" id="ARBA00022729"/>
    </source>
</evidence>
<evidence type="ECO:0000256" key="3">
    <source>
        <dbReference type="ARBA" id="ARBA00022737"/>
    </source>
</evidence>
<evidence type="ECO:0000256" key="7">
    <source>
        <dbReference type="ARBA" id="ARBA00023180"/>
    </source>
</evidence>
<evidence type="ECO:0000256" key="10">
    <source>
        <dbReference type="SAM" id="SignalP"/>
    </source>
</evidence>
<dbReference type="InterPro" id="IPR015621">
    <property type="entry name" value="IL-1_rcpt_fam"/>
</dbReference>
<sequence length="830" mass="92808">MAMVKIFSALLLPALTFLTGVCPLRPREIHVHAGEMVVLQCPCVGHKPSDDTTLVWTSQRTHDIHVIDTASSAAQRQMLIHGRSLVILIASVSHQGNYSCSLNNSSRHFGFRLAVDATKSAESNDKYLVVCDTQESCTMTCPEVNIADLRALNIFSLNGSVWREKGKPLPNKGYFSTVEEKDQGDYTCTRSYLHNGHVYNMTFTVELSVQQKRKAGKSRILSPSKDFYVDLGSEVVIDCEAVLYSDFDEVFWLRDSSFVAQNKSLPVFYTYRTSESDDGEIHATASLVFKKVSEEDLSGQYRCKLDSVLERSHFVTITLINKGVCLQKAEEVYVQAGEMAVLLCPYHKCKSNSTVVWTGYTHQQTRVLTDMSVDEQDQLGMLVHGRSLVVFSAAANIEGNYSCSLRNSTCQSWFSVIVYSTQPEERNKYTGICYTQESCTLTCPEVNIPEAGTLNITNFNSIMWRKEGKPLPNKGYFSTVEEKDQGDYTCTRSYLHNGHVYNMTFTVELSVQPKVPQKTEAITSPKNKDVFEVELGSTVVINCTAVLYSDFDEIIWLSDSSFVEQNHSFPVFYNYTRKDYSKETKATASLVFKNVSEEDLLRSYTCKLESSSVNPYVVIYLVQKARPSHVSLFVVIACMVVAMTVIVVIYVKFKVDMTLLVRDTLGCWKPPSDGKSYDAFLLCYNSHTDAGLKDCDRKWLEGILESCYGYSLCLCERDVLPGEAEVEAVLDCIEKSRTVVLVPASSDSDPGSGLLSAIHAALVERQSHLVSIKTESGVLPEALHHLVKAGDSVTWRGPGSMATSSPFLKQLRYYLPAPQHPPKPRPQTVW</sequence>
<feature type="domain" description="Ig-like" evidence="12">
    <location>
        <begin position="13"/>
        <end position="106"/>
    </location>
</feature>
<dbReference type="GO" id="GO:0016787">
    <property type="term" value="F:hydrolase activity"/>
    <property type="evidence" value="ECO:0007669"/>
    <property type="project" value="UniProtKB-KW"/>
</dbReference>
<reference evidence="14" key="1">
    <citation type="submission" date="2025-08" db="UniProtKB">
        <authorList>
            <consortium name="RefSeq"/>
        </authorList>
    </citation>
    <scope>IDENTIFICATION</scope>
</reference>
<feature type="signal peptide" evidence="10">
    <location>
        <begin position="1"/>
        <end position="23"/>
    </location>
</feature>
<name>A0A6P7LXZ5_BETSP</name>
<dbReference type="InterPro" id="IPR035897">
    <property type="entry name" value="Toll_tir_struct_dom_sf"/>
</dbReference>
<dbReference type="RefSeq" id="XP_028999681.1">
    <property type="nucleotide sequence ID" value="XM_029143848.3"/>
</dbReference>
<dbReference type="AlphaFoldDB" id="A0A6P7LXZ5"/>
<comment type="similarity">
    <text evidence="1">Belongs to the interleukin-1 receptor family.</text>
</comment>
<evidence type="ECO:0000259" key="11">
    <source>
        <dbReference type="PROSITE" id="PS50104"/>
    </source>
</evidence>
<dbReference type="Proteomes" id="UP000515150">
    <property type="component" value="Chromosome 3"/>
</dbReference>
<dbReference type="InterPro" id="IPR004074">
    <property type="entry name" value="IL-1_rcpt_I/II-typ"/>
</dbReference>
<feature type="domain" description="TIR" evidence="11">
    <location>
        <begin position="675"/>
        <end position="815"/>
    </location>
</feature>
<keyword evidence="2 10" id="KW-0732">Signal</keyword>
<dbReference type="InterPro" id="IPR003599">
    <property type="entry name" value="Ig_sub"/>
</dbReference>
<dbReference type="PANTHER" id="PTHR11890">
    <property type="entry name" value="INTERLEUKIN-1 RECEPTOR FAMILY MEMBER"/>
    <property type="match status" value="1"/>
</dbReference>
<evidence type="ECO:0000256" key="1">
    <source>
        <dbReference type="ARBA" id="ARBA00009752"/>
    </source>
</evidence>
<dbReference type="PRINTS" id="PR01537">
    <property type="entry name" value="INTRLKN1R1F"/>
</dbReference>
<feature type="transmembrane region" description="Helical" evidence="9">
    <location>
        <begin position="630"/>
        <end position="651"/>
    </location>
</feature>
<dbReference type="PROSITE" id="PS50104">
    <property type="entry name" value="TIR"/>
    <property type="match status" value="1"/>
</dbReference>
<keyword evidence="4" id="KW-0378">Hydrolase</keyword>
<protein>
    <submittedName>
        <fullName evidence="14">Interleukin-18 receptor 1-like isoform X1</fullName>
    </submittedName>
</protein>
<keyword evidence="7" id="KW-0325">Glycoprotein</keyword>
<evidence type="ECO:0000259" key="12">
    <source>
        <dbReference type="PROSITE" id="PS50835"/>
    </source>
</evidence>
<proteinExistence type="inferred from homology"/>
<keyword evidence="9" id="KW-0812">Transmembrane</keyword>
<keyword evidence="9" id="KW-0472">Membrane</keyword>
<keyword evidence="6" id="KW-1015">Disulfide bond</keyword>